<gene>
    <name evidence="2" type="ORF">WJX75_003367</name>
</gene>
<accession>A0ABR2YES9</accession>
<proteinExistence type="predicted"/>
<dbReference type="Proteomes" id="UP001491310">
    <property type="component" value="Unassembled WGS sequence"/>
</dbReference>
<dbReference type="EMBL" id="JALJOT010000013">
    <property type="protein sequence ID" value="KAK9904047.1"/>
    <property type="molecule type" value="Genomic_DNA"/>
</dbReference>
<keyword evidence="3" id="KW-1185">Reference proteome</keyword>
<organism evidence="2 3">
    <name type="scientific">Coccomyxa subellipsoidea</name>
    <dbReference type="NCBI Taxonomy" id="248742"/>
    <lineage>
        <taxon>Eukaryota</taxon>
        <taxon>Viridiplantae</taxon>
        <taxon>Chlorophyta</taxon>
        <taxon>core chlorophytes</taxon>
        <taxon>Trebouxiophyceae</taxon>
        <taxon>Trebouxiophyceae incertae sedis</taxon>
        <taxon>Coccomyxaceae</taxon>
        <taxon>Coccomyxa</taxon>
    </lineage>
</organism>
<comment type="caution">
    <text evidence="2">The sequence shown here is derived from an EMBL/GenBank/DDBJ whole genome shotgun (WGS) entry which is preliminary data.</text>
</comment>
<feature type="region of interest" description="Disordered" evidence="1">
    <location>
        <begin position="1"/>
        <end position="44"/>
    </location>
</feature>
<evidence type="ECO:0000256" key="1">
    <source>
        <dbReference type="SAM" id="MobiDB-lite"/>
    </source>
</evidence>
<sequence>MEGSKDTINGPVTPFKAMPKAQIKESSGTPHRTSSGIQRDPVSGLFASPTFVTKIAGSTEKERDCAAGDPVAISNTNAEDAETLAQFQ</sequence>
<reference evidence="2 3" key="1">
    <citation type="journal article" date="2024" name="Nat. Commun.">
        <title>Phylogenomics reveals the evolutionary origins of lichenization in chlorophyte algae.</title>
        <authorList>
            <person name="Puginier C."/>
            <person name="Libourel C."/>
            <person name="Otte J."/>
            <person name="Skaloud P."/>
            <person name="Haon M."/>
            <person name="Grisel S."/>
            <person name="Petersen M."/>
            <person name="Berrin J.G."/>
            <person name="Delaux P.M."/>
            <person name="Dal Grande F."/>
            <person name="Keller J."/>
        </authorList>
    </citation>
    <scope>NUCLEOTIDE SEQUENCE [LARGE SCALE GENOMIC DNA]</scope>
    <source>
        <strain evidence="2 3">SAG 216-7</strain>
    </source>
</reference>
<feature type="compositionally biased region" description="Polar residues" evidence="1">
    <location>
        <begin position="24"/>
        <end position="37"/>
    </location>
</feature>
<protein>
    <submittedName>
        <fullName evidence="2">Uncharacterized protein</fullName>
    </submittedName>
</protein>
<evidence type="ECO:0000313" key="2">
    <source>
        <dbReference type="EMBL" id="KAK9904047.1"/>
    </source>
</evidence>
<name>A0ABR2YES9_9CHLO</name>
<evidence type="ECO:0000313" key="3">
    <source>
        <dbReference type="Proteomes" id="UP001491310"/>
    </source>
</evidence>